<protein>
    <recommendedName>
        <fullName evidence="2">HTH psq-type domain-containing protein</fullName>
    </recommendedName>
</protein>
<dbReference type="Gene3D" id="1.10.10.60">
    <property type="entry name" value="Homeodomain-like"/>
    <property type="match status" value="2"/>
</dbReference>
<reference evidence="3" key="2">
    <citation type="submission" date="2025-09" db="UniProtKB">
        <authorList>
            <consortium name="Ensembl"/>
        </authorList>
    </citation>
    <scope>IDENTIFICATION</scope>
</reference>
<keyword evidence="1" id="KW-0238">DNA-binding</keyword>
<organism evidence="3">
    <name type="scientific">Petromyzon marinus</name>
    <name type="common">Sea lamprey</name>
    <dbReference type="NCBI Taxonomy" id="7757"/>
    <lineage>
        <taxon>Eukaryota</taxon>
        <taxon>Metazoa</taxon>
        <taxon>Chordata</taxon>
        <taxon>Craniata</taxon>
        <taxon>Vertebrata</taxon>
        <taxon>Cyclostomata</taxon>
        <taxon>Hyperoartia</taxon>
        <taxon>Petromyzontiformes</taxon>
        <taxon>Petromyzontidae</taxon>
        <taxon>Petromyzon</taxon>
    </lineage>
</organism>
<feature type="domain" description="HTH psq-type" evidence="2">
    <location>
        <begin position="1"/>
        <end position="51"/>
    </location>
</feature>
<dbReference type="Pfam" id="PF04218">
    <property type="entry name" value="CENP-B_N"/>
    <property type="match status" value="1"/>
</dbReference>
<reference evidence="3" key="1">
    <citation type="submission" date="2025-08" db="UniProtKB">
        <authorList>
            <consortium name="Ensembl"/>
        </authorList>
    </citation>
    <scope>IDENTIFICATION</scope>
</reference>
<keyword evidence="1" id="KW-0539">Nucleus</keyword>
<name>S4RIC1_PETMA</name>
<dbReference type="GO" id="GO:0005634">
    <property type="term" value="C:nucleus"/>
    <property type="evidence" value="ECO:0007669"/>
    <property type="project" value="UniProtKB-SubCell"/>
</dbReference>
<evidence type="ECO:0000259" key="2">
    <source>
        <dbReference type="PROSITE" id="PS50960"/>
    </source>
</evidence>
<comment type="subcellular location">
    <subcellularLocation>
        <location evidence="1">Nucleus</location>
    </subcellularLocation>
</comment>
<dbReference type="Ensembl" id="ENSPMAT00000004972.1">
    <property type="protein sequence ID" value="ENSPMAP00000004953.1"/>
    <property type="gene ID" value="ENSPMAG00000004517.1"/>
</dbReference>
<dbReference type="OMA" id="TKSEYAN"/>
<dbReference type="InterPro" id="IPR050863">
    <property type="entry name" value="CenT-Element_Derived"/>
</dbReference>
<dbReference type="PROSITE" id="PS50960">
    <property type="entry name" value="HTH_PSQ"/>
    <property type="match status" value="1"/>
</dbReference>
<evidence type="ECO:0000256" key="1">
    <source>
        <dbReference type="PROSITE-ProRule" id="PRU00320"/>
    </source>
</evidence>
<dbReference type="SUPFAM" id="SSF46689">
    <property type="entry name" value="Homeodomain-like"/>
    <property type="match status" value="1"/>
</dbReference>
<dbReference type="GeneTree" id="ENSGT00940000154420"/>
<dbReference type="PANTHER" id="PTHR19303:SF26">
    <property type="entry name" value="TIGGER TRANSPOSABLE ELEMENT-DERIVED PROTEIN 1"/>
    <property type="match status" value="1"/>
</dbReference>
<dbReference type="STRING" id="7757.ENSPMAP00000004953"/>
<dbReference type="InterPro" id="IPR007889">
    <property type="entry name" value="HTH_Psq"/>
</dbReference>
<accession>S4RIC1</accession>
<sequence length="376" mass="42877">SEKKKRKAITLEQKMKIINQHEAGKAVTVIARDNQLSQSTISAIVKDKKRIMEASTIISRKRTEPLEEMEQLLVTWMEDRIQKRMPLSLLTIQAKARMLFYDLKKRYDDATYNVTAGFSVSKTCHNFHSIKISGAAASADAEGAERFKGELHKIIVEENYLPEQIFNVDETGTDAKTMAGFKAFKDRLTLLLGGNVAVYKLKPFMIYHSTNARALARISKNMLPVHYRHNKKAWMTAVLFEDWFVNCFIPEVKEHCRKNGIPFKIMLILDNAPGHLQYIGDNDPNVVVFLPPNTTSIIQPMDQGAVATSQGLLSEKHATEEKELRMIWKESNVLNAIRNIGRAWKEVTKECMNGIWKNLLKVYVNTFKGFDKDDAV</sequence>
<feature type="DNA-binding region" description="H-T-H motif" evidence="1">
    <location>
        <begin position="27"/>
        <end position="47"/>
    </location>
</feature>
<dbReference type="AlphaFoldDB" id="S4RIC1"/>
<dbReference type="InterPro" id="IPR004875">
    <property type="entry name" value="DDE_SF_endonuclease_dom"/>
</dbReference>
<dbReference type="GO" id="GO:0003677">
    <property type="term" value="F:DNA binding"/>
    <property type="evidence" value="ECO:0007669"/>
    <property type="project" value="UniProtKB-UniRule"/>
</dbReference>
<dbReference type="Pfam" id="PF03184">
    <property type="entry name" value="DDE_1"/>
    <property type="match status" value="1"/>
</dbReference>
<dbReference type="InterPro" id="IPR009057">
    <property type="entry name" value="Homeodomain-like_sf"/>
</dbReference>
<evidence type="ECO:0000313" key="3">
    <source>
        <dbReference type="Ensembl" id="ENSPMAP00000004953.1"/>
    </source>
</evidence>
<proteinExistence type="predicted"/>
<dbReference type="PANTHER" id="PTHR19303">
    <property type="entry name" value="TRANSPOSON"/>
    <property type="match status" value="1"/>
</dbReference>
<dbReference type="HOGENOM" id="CLU_018294_1_4_1"/>